<dbReference type="Pfam" id="PF14322">
    <property type="entry name" value="SusD-like_3"/>
    <property type="match status" value="1"/>
</dbReference>
<comment type="subcellular location">
    <subcellularLocation>
        <location evidence="1">Cell outer membrane</location>
    </subcellularLocation>
</comment>
<feature type="domain" description="RagB/SusD" evidence="7">
    <location>
        <begin position="395"/>
        <end position="532"/>
    </location>
</feature>
<evidence type="ECO:0000256" key="2">
    <source>
        <dbReference type="ARBA" id="ARBA00006275"/>
    </source>
</evidence>
<evidence type="ECO:0000256" key="6">
    <source>
        <dbReference type="SAM" id="SignalP"/>
    </source>
</evidence>
<dbReference type="GO" id="GO:0009279">
    <property type="term" value="C:cell outer membrane"/>
    <property type="evidence" value="ECO:0007669"/>
    <property type="project" value="UniProtKB-SubCell"/>
</dbReference>
<keyword evidence="4" id="KW-0472">Membrane</keyword>
<dbReference type="PROSITE" id="PS51257">
    <property type="entry name" value="PROKAR_LIPOPROTEIN"/>
    <property type="match status" value="1"/>
</dbReference>
<gene>
    <name evidence="9" type="ORF">H9982_01575</name>
</gene>
<dbReference type="SUPFAM" id="SSF48452">
    <property type="entry name" value="TPR-like"/>
    <property type="match status" value="1"/>
</dbReference>
<evidence type="ECO:0000256" key="1">
    <source>
        <dbReference type="ARBA" id="ARBA00004442"/>
    </source>
</evidence>
<dbReference type="Pfam" id="PF07980">
    <property type="entry name" value="SusD_RagB"/>
    <property type="match status" value="1"/>
</dbReference>
<evidence type="ECO:0000313" key="10">
    <source>
        <dbReference type="Proteomes" id="UP000824246"/>
    </source>
</evidence>
<comment type="similarity">
    <text evidence="2">Belongs to the SusD family.</text>
</comment>
<reference evidence="9" key="2">
    <citation type="submission" date="2021-04" db="EMBL/GenBank/DDBJ databases">
        <authorList>
            <person name="Gilroy R."/>
        </authorList>
    </citation>
    <scope>NUCLEOTIDE SEQUENCE</scope>
    <source>
        <strain evidence="9">ChiHjej12B11-16260</strain>
    </source>
</reference>
<evidence type="ECO:0000259" key="7">
    <source>
        <dbReference type="Pfam" id="PF07980"/>
    </source>
</evidence>
<evidence type="ECO:0000259" key="8">
    <source>
        <dbReference type="Pfam" id="PF14322"/>
    </source>
</evidence>
<dbReference type="AlphaFoldDB" id="A0A9D2APY7"/>
<reference evidence="9" key="1">
    <citation type="journal article" date="2021" name="PeerJ">
        <title>Extensive microbial diversity within the chicken gut microbiome revealed by metagenomics and culture.</title>
        <authorList>
            <person name="Gilroy R."/>
            <person name="Ravi A."/>
            <person name="Getino M."/>
            <person name="Pursley I."/>
            <person name="Horton D.L."/>
            <person name="Alikhan N.F."/>
            <person name="Baker D."/>
            <person name="Gharbi K."/>
            <person name="Hall N."/>
            <person name="Watson M."/>
            <person name="Adriaenssens E.M."/>
            <person name="Foster-Nyarko E."/>
            <person name="Jarju S."/>
            <person name="Secka A."/>
            <person name="Antonio M."/>
            <person name="Oren A."/>
            <person name="Chaudhuri R.R."/>
            <person name="La Ragione R."/>
            <person name="Hildebrand F."/>
            <person name="Pallen M.J."/>
        </authorList>
    </citation>
    <scope>NUCLEOTIDE SEQUENCE</scope>
    <source>
        <strain evidence="9">ChiHjej12B11-16260</strain>
    </source>
</reference>
<sequence>MKHIAFKSFLAIACAAALTGCDDMPFLQVETESGMDESVIFSKVETTEGQIGSIYHTMGETNSYRNNLTNNMGVNTDIELQSGSTDSDAPTAQNRRTLAIYMQTANLQDNWSSDRGRDPFSQLYSAIERCNCAIAGIKQYGDPQPGSQMGALYAEALTLRAFFYFDLIKYWGDVPARFEPIQADNVWVPKSDRAVIYDQIIADLKIADEYGAWPGQWSYTTVERANRVFAKALRARIAMSAAGKALVRVNRDFENPYTVGGDPGEINWVFPDEAKRTELWRIVKTECEELLASGYCNMPTEQTSFKQFWVDIMNDVISTGRESIFEIGFRTGRGRVAHTFGAYHDGADKYVEKKISPNFVASPVYYYRFQEGDARRDVTLLPTKYVLSDADLPTGSKQGFQTISSIDKFYFGKFRAEYRDVAANGKLTNSENDEGINFPVMRAADVVLMAAEANCMLGEGDLGYSYVQQIRRRAFGGDGAMDKIPYNTGSQAGMLSAIKDERMFEFAEELIRKQDLIRWGELKEAMDKAKEETAELRECIGDFNVLLNSDGEPRRVYYRLNSDNETLEVRNVDPYEQPAFVPNAADGYIETRWTDATSDGELTISDEWISKAYYQGDPDKRQLLPIVNLLISSSQYVLVNDYGY</sequence>
<evidence type="ECO:0000313" key="9">
    <source>
        <dbReference type="EMBL" id="HIX44889.1"/>
    </source>
</evidence>
<comment type="caution">
    <text evidence="9">The sequence shown here is derived from an EMBL/GenBank/DDBJ whole genome shotgun (WGS) entry which is preliminary data.</text>
</comment>
<evidence type="ECO:0000256" key="5">
    <source>
        <dbReference type="ARBA" id="ARBA00023237"/>
    </source>
</evidence>
<name>A0A9D2APY7_9BACT</name>
<protein>
    <submittedName>
        <fullName evidence="9">RagB/SusD family nutrient uptake outer membrane protein</fullName>
    </submittedName>
</protein>
<dbReference type="Gene3D" id="1.25.40.390">
    <property type="match status" value="1"/>
</dbReference>
<keyword evidence="3 6" id="KW-0732">Signal</keyword>
<evidence type="ECO:0000256" key="4">
    <source>
        <dbReference type="ARBA" id="ARBA00023136"/>
    </source>
</evidence>
<keyword evidence="5" id="KW-0998">Cell outer membrane</keyword>
<accession>A0A9D2APY7</accession>
<feature type="domain" description="SusD-like N-terminal" evidence="8">
    <location>
        <begin position="78"/>
        <end position="237"/>
    </location>
</feature>
<proteinExistence type="inferred from homology"/>
<dbReference type="InterPro" id="IPR033985">
    <property type="entry name" value="SusD-like_N"/>
</dbReference>
<dbReference type="InterPro" id="IPR012944">
    <property type="entry name" value="SusD_RagB_dom"/>
</dbReference>
<dbReference type="InterPro" id="IPR011990">
    <property type="entry name" value="TPR-like_helical_dom_sf"/>
</dbReference>
<feature type="chain" id="PRO_5038800401" evidence="6">
    <location>
        <begin position="18"/>
        <end position="644"/>
    </location>
</feature>
<organism evidence="9 10">
    <name type="scientific">Candidatus Barnesiella excrementipullorum</name>
    <dbReference type="NCBI Taxonomy" id="2838479"/>
    <lineage>
        <taxon>Bacteria</taxon>
        <taxon>Pseudomonadati</taxon>
        <taxon>Bacteroidota</taxon>
        <taxon>Bacteroidia</taxon>
        <taxon>Bacteroidales</taxon>
        <taxon>Barnesiellaceae</taxon>
        <taxon>Barnesiella</taxon>
    </lineage>
</organism>
<dbReference type="Proteomes" id="UP000824246">
    <property type="component" value="Unassembled WGS sequence"/>
</dbReference>
<dbReference type="EMBL" id="DXFB01000039">
    <property type="protein sequence ID" value="HIX44889.1"/>
    <property type="molecule type" value="Genomic_DNA"/>
</dbReference>
<feature type="signal peptide" evidence="6">
    <location>
        <begin position="1"/>
        <end position="17"/>
    </location>
</feature>
<evidence type="ECO:0000256" key="3">
    <source>
        <dbReference type="ARBA" id="ARBA00022729"/>
    </source>
</evidence>